<dbReference type="AlphaFoldDB" id="A0A2M8QYP4"/>
<dbReference type="EMBL" id="PGVG01000052">
    <property type="protein sequence ID" value="PJG50694.1"/>
    <property type="molecule type" value="Genomic_DNA"/>
</dbReference>
<gene>
    <name evidence="1" type="ORF">CVM73_35075</name>
</gene>
<evidence type="ECO:0000313" key="2">
    <source>
        <dbReference type="Proteomes" id="UP000231194"/>
    </source>
</evidence>
<dbReference type="SUPFAM" id="SSF102712">
    <property type="entry name" value="JAB1/MPN domain"/>
    <property type="match status" value="1"/>
</dbReference>
<evidence type="ECO:0008006" key="3">
    <source>
        <dbReference type="Google" id="ProtNLM"/>
    </source>
</evidence>
<dbReference type="Gene3D" id="3.40.140.10">
    <property type="entry name" value="Cytidine Deaminase, domain 2"/>
    <property type="match status" value="1"/>
</dbReference>
<evidence type="ECO:0000313" key="1">
    <source>
        <dbReference type="EMBL" id="PJG50694.1"/>
    </source>
</evidence>
<proteinExistence type="predicted"/>
<organism evidence="1 2">
    <name type="scientific">Bradyrhizobium forestalis</name>
    <dbReference type="NCBI Taxonomy" id="1419263"/>
    <lineage>
        <taxon>Bacteria</taxon>
        <taxon>Pseudomonadati</taxon>
        <taxon>Pseudomonadota</taxon>
        <taxon>Alphaproteobacteria</taxon>
        <taxon>Hyphomicrobiales</taxon>
        <taxon>Nitrobacteraceae</taxon>
        <taxon>Bradyrhizobium</taxon>
    </lineage>
</organism>
<protein>
    <recommendedName>
        <fullName evidence="3">JAB domain-containing protein</fullName>
    </recommendedName>
</protein>
<dbReference type="OrthoDB" id="9804316at2"/>
<dbReference type="Proteomes" id="UP000231194">
    <property type="component" value="Unassembled WGS sequence"/>
</dbReference>
<reference evidence="1 2" key="1">
    <citation type="submission" date="2017-11" db="EMBL/GenBank/DDBJ databases">
        <title>Bradyrhizobium forestalis sp. nov., an efficient nitrogen-fixing bacterium isolated from nodules of forest legume species in the Amazon.</title>
        <authorList>
            <person name="Costa E.M."/>
            <person name="Guimaraes A."/>
            <person name="Carvalho T.S."/>
            <person name="Rodrigues T.L."/>
            <person name="Ribeiro P.R.A."/>
            <person name="Lebbe L."/>
            <person name="Willems A."/>
            <person name="Moreira F.M.S."/>
        </authorList>
    </citation>
    <scope>NUCLEOTIDE SEQUENCE [LARGE SCALE GENOMIC DNA]</scope>
    <source>
        <strain evidence="1 2">INPA54B</strain>
    </source>
</reference>
<comment type="caution">
    <text evidence="1">The sequence shown here is derived from an EMBL/GenBank/DDBJ whole genome shotgun (WGS) entry which is preliminary data.</text>
</comment>
<keyword evidence="2" id="KW-1185">Reference proteome</keyword>
<sequence length="153" mass="17386">MIHCSGQVIQATLSFLRAAGEQNSECVVLWLGRPGREGTSVVECYRPHQLARADRFQIPVQGMDMLRAKLRSERLMVAAQVHSHPQDAFHSKADDAWAIVRHEGALSLVVPRFARDTFPENFLAQTKVYRFSNAATWDEVPGERWVQECLRII</sequence>
<accession>A0A2M8QYP4</accession>
<name>A0A2M8QYP4_9BRAD</name>